<name>A0ABY4L389_THEAE</name>
<evidence type="ECO:0000313" key="2">
    <source>
        <dbReference type="EMBL" id="UPT21804.1"/>
    </source>
</evidence>
<feature type="compositionally biased region" description="Pro residues" evidence="1">
    <location>
        <begin position="56"/>
        <end position="65"/>
    </location>
</feature>
<dbReference type="Proteomes" id="UP000832041">
    <property type="component" value="Chromosome"/>
</dbReference>
<organism evidence="2 3">
    <name type="scientific">Thermobifida alba</name>
    <name type="common">Thermomonospora alba</name>
    <dbReference type="NCBI Taxonomy" id="53522"/>
    <lineage>
        <taxon>Bacteria</taxon>
        <taxon>Bacillati</taxon>
        <taxon>Actinomycetota</taxon>
        <taxon>Actinomycetes</taxon>
        <taxon>Streptosporangiales</taxon>
        <taxon>Nocardiopsidaceae</taxon>
        <taxon>Thermobifida</taxon>
    </lineage>
</organism>
<reference evidence="2 3" key="1">
    <citation type="submission" date="2020-04" db="EMBL/GenBank/DDBJ databases">
        <title>Thermobifida alba genome sequencing and assembly.</title>
        <authorList>
            <person name="Luzics S."/>
            <person name="Horvath B."/>
            <person name="Nagy I."/>
            <person name="Toth A."/>
            <person name="Nagy I."/>
            <person name="Kukolya J."/>
        </authorList>
    </citation>
    <scope>NUCLEOTIDE SEQUENCE [LARGE SCALE GENOMIC DNA]</scope>
    <source>
        <strain evidence="2 3">DSM 43795</strain>
    </source>
</reference>
<evidence type="ECO:0000313" key="3">
    <source>
        <dbReference type="Proteomes" id="UP000832041"/>
    </source>
</evidence>
<proteinExistence type="predicted"/>
<dbReference type="EMBL" id="CP051627">
    <property type="protein sequence ID" value="UPT21804.1"/>
    <property type="molecule type" value="Genomic_DNA"/>
</dbReference>
<evidence type="ECO:0000256" key="1">
    <source>
        <dbReference type="SAM" id="MobiDB-lite"/>
    </source>
</evidence>
<sequence length="65" mass="6648">MLEPLLKLERCTTGFTDPTVGTDAALRTITVELLLLGGSDPAAAPDTVRTAAHPAGRPPAHSPTG</sequence>
<gene>
    <name evidence="2" type="ORF">FOF52_13295</name>
</gene>
<dbReference type="RefSeq" id="WP_248590292.1">
    <property type="nucleotide sequence ID" value="NZ_BAABEB010000003.1"/>
</dbReference>
<feature type="region of interest" description="Disordered" evidence="1">
    <location>
        <begin position="40"/>
        <end position="65"/>
    </location>
</feature>
<protein>
    <submittedName>
        <fullName evidence="2">Uncharacterized protein</fullName>
    </submittedName>
</protein>
<accession>A0ABY4L389</accession>
<keyword evidence="3" id="KW-1185">Reference proteome</keyword>